<comment type="induction">
    <text evidence="2">Expressed only in the forespore compartment of sporulating cells.</text>
</comment>
<dbReference type="OrthoDB" id="2453696at2"/>
<dbReference type="RefSeq" id="WP_134381589.1">
    <property type="nucleotide sequence ID" value="NZ_SORX01000005.1"/>
</dbReference>
<comment type="subcellular location">
    <subcellularLocation>
        <location evidence="2">Spore core</location>
    </subcellularLocation>
</comment>
<comment type="caution">
    <text evidence="3">The sequence shown here is derived from an EMBL/GenBank/DDBJ whole genome shotgun (WGS) entry which is preliminary data.</text>
</comment>
<dbReference type="EMBL" id="SORX01000005">
    <property type="protein sequence ID" value="TFE00964.1"/>
    <property type="molecule type" value="Genomic_DNA"/>
</dbReference>
<dbReference type="GO" id="GO:0030436">
    <property type="term" value="P:asexual sporulation"/>
    <property type="evidence" value="ECO:0007669"/>
    <property type="project" value="UniProtKB-UniRule"/>
</dbReference>
<reference evidence="3 4" key="1">
    <citation type="submission" date="2019-03" db="EMBL/GenBank/DDBJ databases">
        <authorList>
            <person name="Yang Y."/>
        </authorList>
    </citation>
    <scope>NUCLEOTIDE SEQUENCE [LARGE SCALE GENOMIC DNA]</scope>
    <source>
        <strain evidence="3 4">ASL-1</strain>
    </source>
</reference>
<sequence length="69" mass="8060">MNLNIRQTVVQNVKDNNTEQLQDTIVDSIQREEEQLLPGLGVLFEIIWKESAEQDQQQMLQKLENGLKH</sequence>
<evidence type="ECO:0000313" key="3">
    <source>
        <dbReference type="EMBL" id="TFE00964.1"/>
    </source>
</evidence>
<dbReference type="Pfam" id="PF14098">
    <property type="entry name" value="SSPI"/>
    <property type="match status" value="1"/>
</dbReference>
<accession>A0A4Y8LH70</accession>
<organism evidence="3 4">
    <name type="scientific">Jeotgalibacillus salarius</name>
    <dbReference type="NCBI Taxonomy" id="546023"/>
    <lineage>
        <taxon>Bacteria</taxon>
        <taxon>Bacillati</taxon>
        <taxon>Bacillota</taxon>
        <taxon>Bacilli</taxon>
        <taxon>Bacillales</taxon>
        <taxon>Caryophanaceae</taxon>
        <taxon>Jeotgalibacillus</taxon>
    </lineage>
</organism>
<dbReference type="InterPro" id="IPR017525">
    <property type="entry name" value="SspI"/>
</dbReference>
<dbReference type="GO" id="GO:0030435">
    <property type="term" value="P:sporulation resulting in formation of a cellular spore"/>
    <property type="evidence" value="ECO:0007669"/>
    <property type="project" value="UniProtKB-KW"/>
</dbReference>
<dbReference type="Proteomes" id="UP000297776">
    <property type="component" value="Unassembled WGS sequence"/>
</dbReference>
<gene>
    <name evidence="2 3" type="primary">sspI</name>
    <name evidence="3" type="ORF">E2626_09865</name>
</gene>
<evidence type="ECO:0000256" key="1">
    <source>
        <dbReference type="ARBA" id="ARBA00022969"/>
    </source>
</evidence>
<dbReference type="NCBIfam" id="TIGR03092">
    <property type="entry name" value="SASP_sspI"/>
    <property type="match status" value="1"/>
</dbReference>
<keyword evidence="4" id="KW-1185">Reference proteome</keyword>
<dbReference type="AlphaFoldDB" id="A0A4Y8LH70"/>
<protein>
    <recommendedName>
        <fullName evidence="2">Small, acid-soluble spore protein I</fullName>
        <shortName evidence="2">SASP I</shortName>
    </recommendedName>
</protein>
<proteinExistence type="evidence at transcript level"/>
<dbReference type="HAMAP" id="MF_00669">
    <property type="entry name" value="SspI"/>
    <property type="match status" value="1"/>
</dbReference>
<name>A0A4Y8LH70_9BACL</name>
<evidence type="ECO:0000313" key="4">
    <source>
        <dbReference type="Proteomes" id="UP000297776"/>
    </source>
</evidence>
<comment type="similarity">
    <text evidence="2">Belongs to the SspI family.</text>
</comment>
<keyword evidence="1 2" id="KW-0749">Sporulation</keyword>
<evidence type="ECO:0000256" key="2">
    <source>
        <dbReference type="HAMAP-Rule" id="MF_00669"/>
    </source>
</evidence>